<comment type="cofactor">
    <cofactor evidence="1 10 12">
        <name>heme</name>
        <dbReference type="ChEBI" id="CHEBI:30413"/>
    </cofactor>
</comment>
<feature type="binding site" description="axial binding residue" evidence="12">
    <location>
        <position position="348"/>
    </location>
    <ligand>
        <name>heme</name>
        <dbReference type="ChEBI" id="CHEBI:30413"/>
    </ligand>
    <ligandPart>
        <name>Fe</name>
        <dbReference type="ChEBI" id="CHEBI:18248"/>
    </ligandPart>
</feature>
<dbReference type="GO" id="GO:0042744">
    <property type="term" value="P:hydrogen peroxide catabolic process"/>
    <property type="evidence" value="ECO:0007669"/>
    <property type="project" value="UniProtKB-UniRule"/>
</dbReference>
<evidence type="ECO:0000313" key="15">
    <source>
        <dbReference type="Proteomes" id="UP000242180"/>
    </source>
</evidence>
<dbReference type="InterPro" id="IPR041399">
    <property type="entry name" value="Catalase_large_C"/>
</dbReference>
<dbReference type="InterPro" id="IPR020835">
    <property type="entry name" value="Catalase_sf"/>
</dbReference>
<comment type="catalytic activity">
    <reaction evidence="10">
        <text>2 H2O2 = O2 + 2 H2O</text>
        <dbReference type="Rhea" id="RHEA:20309"/>
        <dbReference type="ChEBI" id="CHEBI:15377"/>
        <dbReference type="ChEBI" id="CHEBI:15379"/>
        <dbReference type="ChEBI" id="CHEBI:16240"/>
        <dbReference type="EC" id="1.11.1.6"/>
    </reaction>
</comment>
<evidence type="ECO:0000256" key="2">
    <source>
        <dbReference type="ARBA" id="ARBA00005329"/>
    </source>
</evidence>
<comment type="function">
    <text evidence="10">Occurs in almost all aerobically respiring organisms and serves to protect cells from the toxic effects of hydrogen peroxide.</text>
</comment>
<dbReference type="PRINTS" id="PR00067">
    <property type="entry name" value="CATALASE"/>
</dbReference>
<evidence type="ECO:0000256" key="5">
    <source>
        <dbReference type="ARBA" id="ARBA00022617"/>
    </source>
</evidence>
<dbReference type="SMART" id="SM01060">
    <property type="entry name" value="Catalase"/>
    <property type="match status" value="1"/>
</dbReference>
<dbReference type="GO" id="GO:0020037">
    <property type="term" value="F:heme binding"/>
    <property type="evidence" value="ECO:0007669"/>
    <property type="project" value="UniProtKB-UniRule"/>
</dbReference>
<dbReference type="Gene3D" id="3.40.50.880">
    <property type="match status" value="1"/>
</dbReference>
<dbReference type="InterPro" id="IPR043156">
    <property type="entry name" value="Catalase_clade2_helical"/>
</dbReference>
<proteinExistence type="inferred from homology"/>
<dbReference type="OrthoDB" id="6880011at2759"/>
<dbReference type="Pfam" id="PF18011">
    <property type="entry name" value="Catalase_C"/>
    <property type="match status" value="1"/>
</dbReference>
<dbReference type="PROSITE" id="PS00437">
    <property type="entry name" value="CATALASE_1"/>
    <property type="match status" value="1"/>
</dbReference>
<dbReference type="PROSITE" id="PS51402">
    <property type="entry name" value="CATALASE_3"/>
    <property type="match status" value="1"/>
</dbReference>
<comment type="caution">
    <text evidence="14">The sequence shown here is derived from an EMBL/GenBank/DDBJ whole genome shotgun (WGS) entry which is preliminary data.</text>
</comment>
<dbReference type="PANTHER" id="PTHR42821:SF1">
    <property type="entry name" value="CATALASE-B"/>
    <property type="match status" value="1"/>
</dbReference>
<keyword evidence="7 10" id="KW-0560">Oxidoreductase</keyword>
<dbReference type="Pfam" id="PF06628">
    <property type="entry name" value="Catalase-rel"/>
    <property type="match status" value="1"/>
</dbReference>
<dbReference type="Gene3D" id="2.40.180.10">
    <property type="entry name" value="Catalase core domain"/>
    <property type="match status" value="1"/>
</dbReference>
<name>A0A1X2H913_SYNRA</name>
<reference evidence="14 15" key="1">
    <citation type="submission" date="2016-07" db="EMBL/GenBank/DDBJ databases">
        <title>Pervasive Adenine N6-methylation of Active Genes in Fungi.</title>
        <authorList>
            <consortium name="DOE Joint Genome Institute"/>
            <person name="Mondo S.J."/>
            <person name="Dannebaum R.O."/>
            <person name="Kuo R.C."/>
            <person name="Labutti K."/>
            <person name="Haridas S."/>
            <person name="Kuo A."/>
            <person name="Salamov A."/>
            <person name="Ahrendt S.R."/>
            <person name="Lipzen A."/>
            <person name="Sullivan W."/>
            <person name="Andreopoulos W.B."/>
            <person name="Clum A."/>
            <person name="Lindquist E."/>
            <person name="Daum C."/>
            <person name="Ramamoorthy G.K."/>
            <person name="Gryganskyi A."/>
            <person name="Culley D."/>
            <person name="Magnuson J.K."/>
            <person name="James T.Y."/>
            <person name="O'Malley M.A."/>
            <person name="Stajich J.E."/>
            <person name="Spatafora J.W."/>
            <person name="Visel A."/>
            <person name="Grigoriev I.V."/>
        </authorList>
    </citation>
    <scope>NUCLEOTIDE SEQUENCE [LARGE SCALE GENOMIC DNA]</scope>
    <source>
        <strain evidence="14 15">NRRL 2496</strain>
    </source>
</reference>
<evidence type="ECO:0000256" key="7">
    <source>
        <dbReference type="ARBA" id="ARBA00023002"/>
    </source>
</evidence>
<dbReference type="STRING" id="13706.A0A1X2H913"/>
<evidence type="ECO:0000256" key="4">
    <source>
        <dbReference type="ARBA" id="ARBA00022559"/>
    </source>
</evidence>
<feature type="active site" evidence="11">
    <location>
        <position position="134"/>
    </location>
</feature>
<evidence type="ECO:0000256" key="12">
    <source>
        <dbReference type="PIRSR" id="PIRSR038927-2"/>
    </source>
</evidence>
<keyword evidence="9 10" id="KW-0376">Hydrogen peroxide</keyword>
<evidence type="ECO:0000256" key="1">
    <source>
        <dbReference type="ARBA" id="ARBA00001971"/>
    </source>
</evidence>
<dbReference type="Pfam" id="PF00199">
    <property type="entry name" value="Catalase"/>
    <property type="match status" value="1"/>
</dbReference>
<dbReference type="InterPro" id="IPR010582">
    <property type="entry name" value="Catalase_immune_responsive"/>
</dbReference>
<dbReference type="GO" id="GO:0046872">
    <property type="term" value="F:metal ion binding"/>
    <property type="evidence" value="ECO:0007669"/>
    <property type="project" value="UniProtKB-KW"/>
</dbReference>
<dbReference type="PANTHER" id="PTHR42821">
    <property type="entry name" value="CATALASE"/>
    <property type="match status" value="1"/>
</dbReference>
<evidence type="ECO:0000256" key="6">
    <source>
        <dbReference type="ARBA" id="ARBA00022723"/>
    </source>
</evidence>
<dbReference type="GO" id="GO:0004096">
    <property type="term" value="F:catalase activity"/>
    <property type="evidence" value="ECO:0007669"/>
    <property type="project" value="UniProtKB-UniRule"/>
</dbReference>
<comment type="similarity">
    <text evidence="2 10">Belongs to the catalase family.</text>
</comment>
<dbReference type="InParanoid" id="A0A1X2H913"/>
<dbReference type="CDD" id="cd03132">
    <property type="entry name" value="GATase1_catalase"/>
    <property type="match status" value="1"/>
</dbReference>
<evidence type="ECO:0000256" key="9">
    <source>
        <dbReference type="ARBA" id="ARBA00023324"/>
    </source>
</evidence>
<keyword evidence="4 10" id="KW-0575">Peroxidase</keyword>
<evidence type="ECO:0000256" key="10">
    <source>
        <dbReference type="PIRNR" id="PIRNR038927"/>
    </source>
</evidence>
<evidence type="ECO:0000256" key="3">
    <source>
        <dbReference type="ARBA" id="ARBA00012314"/>
    </source>
</evidence>
<gene>
    <name evidence="14" type="ORF">BCR43DRAFT_442193</name>
</gene>
<dbReference type="EMBL" id="MCGN01000007">
    <property type="protein sequence ID" value="ORY95041.1"/>
    <property type="molecule type" value="Genomic_DNA"/>
</dbReference>
<evidence type="ECO:0000256" key="8">
    <source>
        <dbReference type="ARBA" id="ARBA00023004"/>
    </source>
</evidence>
<keyword evidence="6 10" id="KW-0479">Metal-binding</keyword>
<dbReference type="GO" id="GO:0006979">
    <property type="term" value="P:response to oxidative stress"/>
    <property type="evidence" value="ECO:0007669"/>
    <property type="project" value="InterPro"/>
</dbReference>
<dbReference type="EC" id="1.11.1.6" evidence="3 10"/>
<dbReference type="InterPro" id="IPR029062">
    <property type="entry name" value="Class_I_gatase-like"/>
</dbReference>
<dbReference type="InterPro" id="IPR024712">
    <property type="entry name" value="Catalase_clade2"/>
</dbReference>
<keyword evidence="8 10" id="KW-0408">Iron</keyword>
<dbReference type="OMA" id="AHTSAWD"/>
<dbReference type="Gene3D" id="1.20.1370.20">
    <property type="match status" value="1"/>
</dbReference>
<organism evidence="14 15">
    <name type="scientific">Syncephalastrum racemosum</name>
    <name type="common">Filamentous fungus</name>
    <dbReference type="NCBI Taxonomy" id="13706"/>
    <lineage>
        <taxon>Eukaryota</taxon>
        <taxon>Fungi</taxon>
        <taxon>Fungi incertae sedis</taxon>
        <taxon>Mucoromycota</taxon>
        <taxon>Mucoromycotina</taxon>
        <taxon>Mucoromycetes</taxon>
        <taxon>Mucorales</taxon>
        <taxon>Syncephalastraceae</taxon>
        <taxon>Syncephalastrum</taxon>
    </lineage>
</organism>
<dbReference type="SUPFAM" id="SSF52317">
    <property type="entry name" value="Class I glutamine amidotransferase-like"/>
    <property type="match status" value="1"/>
</dbReference>
<dbReference type="GO" id="GO:0005829">
    <property type="term" value="C:cytosol"/>
    <property type="evidence" value="ECO:0007669"/>
    <property type="project" value="TreeGrafter"/>
</dbReference>
<accession>A0A1X2H913</accession>
<dbReference type="InterPro" id="IPR018028">
    <property type="entry name" value="Catalase"/>
</dbReference>
<evidence type="ECO:0000313" key="14">
    <source>
        <dbReference type="EMBL" id="ORY95041.1"/>
    </source>
</evidence>
<dbReference type="AlphaFoldDB" id="A0A1X2H913"/>
<feature type="active site" evidence="11">
    <location>
        <position position="61"/>
    </location>
</feature>
<dbReference type="PIRSF" id="PIRSF038927">
    <property type="entry name" value="Catalase_clade2"/>
    <property type="match status" value="1"/>
</dbReference>
<dbReference type="SUPFAM" id="SSF56634">
    <property type="entry name" value="Heme-dependent catalase-like"/>
    <property type="match status" value="1"/>
</dbReference>
<sequence>MDAFTIDPAKNGEMTTQWGQKVNDEESLKAGERGPTLMEDFTMREKVMHFDHERIPERVVHARGVGAHGYFEPYKDWSDLTAAQFLRQPGKRTPVFVRFSTVLGSRGSADTVRDVRGFATRFYTDEGNFDLVGNIIAPFFVHDAIKFPDVIHAGKPHPDREIPQAGTAHDTAYDFFGKFPETIHTVLWALSGRGIPRSFRQVDGFGVHTFRLINEEGKSVFVKFIWKPLQGLSNLLWDEAQKIAGKNSDFHRVDLYTAIDKGDYPEYELGVQIIPEEDEHKFDFDLLDPTKIVPESVVPFTPLGKMVLNRNVENFFAETEQVTFCIGNVVRGIGFTDDPLLQGRLFSYMDTQLNRMNSANYMQLPINRPLTCVNNNQRDGYMQSTIHKGRVSYFPNQLQNNTPSQPKKPYIDYPEKINNVQKIKTHIASVDDHYSHAQLYWNSLTAAERQQTVDGLRFEIGKNIDVNVRKTMIDVLNHVDNQLARRVAFAVNVPLPDKVVDNPGHKSIGLSIEERPHPPHIKTKMVAVLVAEGTNVDDAKAIYDFLKKEGAYVEYVGPRLGNVNGLEVTNTFVTTNSVLHDAVFIPDGEKAIDSFMYTRTSFPYTEPIVFVLDAFRHGKPIGVSGAGAKMLKAANVPESMGANEGVLIGKSASELTESFKKALMQQRFWSRLPLDPEV</sequence>
<dbReference type="Proteomes" id="UP000242180">
    <property type="component" value="Unassembled WGS sequence"/>
</dbReference>
<dbReference type="FunFam" id="2.40.180.10:FF:000003">
    <property type="entry name" value="Catalase"/>
    <property type="match status" value="1"/>
</dbReference>
<keyword evidence="5 10" id="KW-0349">Heme</keyword>
<evidence type="ECO:0000259" key="13">
    <source>
        <dbReference type="SMART" id="SM01060"/>
    </source>
</evidence>
<feature type="domain" description="Catalase core" evidence="13">
    <location>
        <begin position="15"/>
        <end position="402"/>
    </location>
</feature>
<dbReference type="InterPro" id="IPR011614">
    <property type="entry name" value="Catalase_core"/>
</dbReference>
<evidence type="ECO:0000256" key="11">
    <source>
        <dbReference type="PIRSR" id="PIRSR038927-1"/>
    </source>
</evidence>
<protein>
    <recommendedName>
        <fullName evidence="3 10">Catalase</fullName>
        <ecNumber evidence="3 10">1.11.1.6</ecNumber>
    </recommendedName>
</protein>
<keyword evidence="15" id="KW-1185">Reference proteome</keyword>
<dbReference type="InterPro" id="IPR002226">
    <property type="entry name" value="Catalase_haem_BS"/>
</dbReference>